<dbReference type="PROSITE" id="PS50893">
    <property type="entry name" value="ABC_TRANSPORTER_2"/>
    <property type="match status" value="2"/>
</dbReference>
<dbReference type="InterPro" id="IPR003439">
    <property type="entry name" value="ABC_transporter-like_ATP-bd"/>
</dbReference>
<dbReference type="RefSeq" id="WP_264513697.1">
    <property type="nucleotide sequence ID" value="NZ_JAPDDR010000005.1"/>
</dbReference>
<protein>
    <submittedName>
        <fullName evidence="4">ABC-F family ATP-binding cassette domain-containing protein</fullName>
    </submittedName>
</protein>
<dbReference type="EMBL" id="JAPDDR010000005">
    <property type="protein sequence ID" value="MCW1914183.1"/>
    <property type="molecule type" value="Genomic_DNA"/>
</dbReference>
<dbReference type="Pfam" id="PF12848">
    <property type="entry name" value="ABC_tran_Xtn"/>
    <property type="match status" value="1"/>
</dbReference>
<dbReference type="Gene3D" id="3.40.50.300">
    <property type="entry name" value="P-loop containing nucleotide triphosphate hydrolases"/>
    <property type="match status" value="2"/>
</dbReference>
<dbReference type="PANTHER" id="PTHR42855">
    <property type="entry name" value="ABC TRANSPORTER ATP-BINDING SUBUNIT"/>
    <property type="match status" value="1"/>
</dbReference>
<evidence type="ECO:0000256" key="2">
    <source>
        <dbReference type="ARBA" id="ARBA00022840"/>
    </source>
</evidence>
<dbReference type="InterPro" id="IPR027417">
    <property type="entry name" value="P-loop_NTPase"/>
</dbReference>
<dbReference type="CDD" id="cd03221">
    <property type="entry name" value="ABCF_EF-3"/>
    <property type="match status" value="2"/>
</dbReference>
<proteinExistence type="predicted"/>
<dbReference type="Pfam" id="PF00005">
    <property type="entry name" value="ABC_tran"/>
    <property type="match status" value="2"/>
</dbReference>
<dbReference type="PROSITE" id="PS00211">
    <property type="entry name" value="ABC_TRANSPORTER_1"/>
    <property type="match status" value="2"/>
</dbReference>
<evidence type="ECO:0000313" key="4">
    <source>
        <dbReference type="EMBL" id="MCW1914183.1"/>
    </source>
</evidence>
<comment type="caution">
    <text evidence="4">The sequence shown here is derived from an EMBL/GenBank/DDBJ whole genome shotgun (WGS) entry which is preliminary data.</text>
</comment>
<dbReference type="Proteomes" id="UP001165653">
    <property type="component" value="Unassembled WGS sequence"/>
</dbReference>
<dbReference type="Gene3D" id="1.10.287.380">
    <property type="entry name" value="Valyl-tRNA synthetase, C-terminal domain"/>
    <property type="match status" value="1"/>
</dbReference>
<organism evidence="4 5">
    <name type="scientific">Luteolibacter rhizosphaerae</name>
    <dbReference type="NCBI Taxonomy" id="2989719"/>
    <lineage>
        <taxon>Bacteria</taxon>
        <taxon>Pseudomonadati</taxon>
        <taxon>Verrucomicrobiota</taxon>
        <taxon>Verrucomicrobiia</taxon>
        <taxon>Verrucomicrobiales</taxon>
        <taxon>Verrucomicrobiaceae</taxon>
        <taxon>Luteolibacter</taxon>
    </lineage>
</organism>
<sequence length="629" mass="69728">MSALLSANEIRLAYSYQTLLDGVTLAVSAGEKVGLVGRNGCGKTSLLKILTGSQAADSGEISIRRGLRIGYLPQEFELDPELSVHENIAAGAADIVEAIRRYEDGEGSEAELADLLHLIDHADGWNLDARIKATATALGTPALETSVGPLSGGEKRRVALCRALASQPDLLLLDEPTNHLDADSIRWLEDFLRTYSGAVIFVTHDRYFLDVIATRIIEIDNGKAYSHPGNYTAYLESKAVRQQIAEQTERRRQRFLREELEWVRSGVKARGTKSRHRLDQFYEIEGLQAPPEEREMDLLIPPPPDLGNIVVELEQAGVNVGTATSPRWLFRHLNLELRPGQCTGIVGRNGVGKTTLLKLCLGMIEPNEGNATVGKKVKVNYIDQTRMALDGTGSLLDEVADGNEKVQFGNQTMGARAYLRRFLFDDRRINERVDLLSGGERARLMLAKVLKTGGNLIVLDEPTNDLDLPSLRMLEEALADFDGTVLVVSHDRYFLDRVCDQIIAFEDNGVFVQPGNYSYYLEKRQAREQVDRLHAQAAARDAAARQKAAAPVETKPRKLTLAERKELEAMEETIMTAEEAVAELEGKLADPEFQANYEAVRDALPQLEVAKAQVARLYDRWEELGSLAQ</sequence>
<dbReference type="InterPro" id="IPR003593">
    <property type="entry name" value="AAA+_ATPase"/>
</dbReference>
<feature type="domain" description="ABC transporter" evidence="3">
    <location>
        <begin position="311"/>
        <end position="533"/>
    </location>
</feature>
<keyword evidence="1" id="KW-0547">Nucleotide-binding</keyword>
<gene>
    <name evidence="4" type="ORF">OJ996_11395</name>
</gene>
<dbReference type="InterPro" id="IPR037118">
    <property type="entry name" value="Val-tRNA_synth_C_sf"/>
</dbReference>
<dbReference type="SUPFAM" id="SSF52540">
    <property type="entry name" value="P-loop containing nucleoside triphosphate hydrolases"/>
    <property type="match status" value="2"/>
</dbReference>
<dbReference type="InterPro" id="IPR017871">
    <property type="entry name" value="ABC_transporter-like_CS"/>
</dbReference>
<dbReference type="PANTHER" id="PTHR42855:SF1">
    <property type="entry name" value="ABC TRANSPORTER DOMAIN-CONTAINING PROTEIN"/>
    <property type="match status" value="1"/>
</dbReference>
<dbReference type="InterPro" id="IPR032781">
    <property type="entry name" value="ABC_tran_Xtn"/>
</dbReference>
<evidence type="ECO:0000259" key="3">
    <source>
        <dbReference type="PROSITE" id="PS50893"/>
    </source>
</evidence>
<evidence type="ECO:0000256" key="1">
    <source>
        <dbReference type="ARBA" id="ARBA00022741"/>
    </source>
</evidence>
<dbReference type="InterPro" id="IPR051309">
    <property type="entry name" value="ABCF_ATPase"/>
</dbReference>
<dbReference type="SMART" id="SM00382">
    <property type="entry name" value="AAA"/>
    <property type="match status" value="2"/>
</dbReference>
<dbReference type="GO" id="GO:0005524">
    <property type="term" value="F:ATP binding"/>
    <property type="evidence" value="ECO:0007669"/>
    <property type="project" value="UniProtKB-KW"/>
</dbReference>
<feature type="domain" description="ABC transporter" evidence="3">
    <location>
        <begin position="5"/>
        <end position="246"/>
    </location>
</feature>
<keyword evidence="5" id="KW-1185">Reference proteome</keyword>
<name>A0ABT3G2W0_9BACT</name>
<accession>A0ABT3G2W0</accession>
<keyword evidence="2 4" id="KW-0067">ATP-binding</keyword>
<dbReference type="Pfam" id="PF16326">
    <property type="entry name" value="ABC_tran_CTD"/>
    <property type="match status" value="1"/>
</dbReference>
<dbReference type="InterPro" id="IPR032524">
    <property type="entry name" value="ABC_tran_C"/>
</dbReference>
<evidence type="ECO:0000313" key="5">
    <source>
        <dbReference type="Proteomes" id="UP001165653"/>
    </source>
</evidence>
<reference evidence="4" key="1">
    <citation type="submission" date="2022-10" db="EMBL/GenBank/DDBJ databases">
        <title>Luteolibacter sp. GHJ8, whole genome shotgun sequencing project.</title>
        <authorList>
            <person name="Zhao G."/>
            <person name="Shen L."/>
        </authorList>
    </citation>
    <scope>NUCLEOTIDE SEQUENCE</scope>
    <source>
        <strain evidence="4">GHJ8</strain>
    </source>
</reference>